<keyword evidence="3" id="KW-1185">Reference proteome</keyword>
<organism evidence="2 3">
    <name type="scientific">Anaeromyces robustus</name>
    <dbReference type="NCBI Taxonomy" id="1754192"/>
    <lineage>
        <taxon>Eukaryota</taxon>
        <taxon>Fungi</taxon>
        <taxon>Fungi incertae sedis</taxon>
        <taxon>Chytridiomycota</taxon>
        <taxon>Chytridiomycota incertae sedis</taxon>
        <taxon>Neocallimastigomycetes</taxon>
        <taxon>Neocallimastigales</taxon>
        <taxon>Neocallimastigaceae</taxon>
        <taxon>Anaeromyces</taxon>
    </lineage>
</organism>
<accession>A0A1Y1WPY9</accession>
<comment type="caution">
    <text evidence="2">The sequence shown here is derived from an EMBL/GenBank/DDBJ whole genome shotgun (WGS) entry which is preliminary data.</text>
</comment>
<reference evidence="2 3" key="1">
    <citation type="submission" date="2016-08" db="EMBL/GenBank/DDBJ databases">
        <title>A Parts List for Fungal Cellulosomes Revealed by Comparative Genomics.</title>
        <authorList>
            <consortium name="DOE Joint Genome Institute"/>
            <person name="Haitjema C.H."/>
            <person name="Gilmore S.P."/>
            <person name="Henske J.K."/>
            <person name="Solomon K.V."/>
            <person name="De Groot R."/>
            <person name="Kuo A."/>
            <person name="Mondo S.J."/>
            <person name="Salamov A.A."/>
            <person name="Labutti K."/>
            <person name="Zhao Z."/>
            <person name="Chiniquy J."/>
            <person name="Barry K."/>
            <person name="Brewer H.M."/>
            <person name="Purvine S.O."/>
            <person name="Wright A.T."/>
            <person name="Boxma B."/>
            <person name="Van Alen T."/>
            <person name="Hackstein J.H."/>
            <person name="Baker S.E."/>
            <person name="Grigoriev I.V."/>
            <person name="O'Malley M.A."/>
        </authorList>
    </citation>
    <scope>NUCLEOTIDE SEQUENCE [LARGE SCALE GENOMIC DNA]</scope>
    <source>
        <strain evidence="2 3">S4</strain>
    </source>
</reference>
<dbReference type="AlphaFoldDB" id="A0A1Y1WPY9"/>
<sequence>MIQPNENNVGNNKNIKNRNNHRYDNNDEDGSKNLYERYLELIQWLASTNMDYL</sequence>
<dbReference type="EMBL" id="MCFG01000348">
    <property type="protein sequence ID" value="ORX75590.1"/>
    <property type="molecule type" value="Genomic_DNA"/>
</dbReference>
<dbReference type="Proteomes" id="UP000193944">
    <property type="component" value="Unassembled WGS sequence"/>
</dbReference>
<evidence type="ECO:0000313" key="3">
    <source>
        <dbReference type="Proteomes" id="UP000193944"/>
    </source>
</evidence>
<name>A0A1Y1WPY9_9FUNG</name>
<feature type="compositionally biased region" description="Basic and acidic residues" evidence="1">
    <location>
        <begin position="21"/>
        <end position="30"/>
    </location>
</feature>
<proteinExistence type="predicted"/>
<evidence type="ECO:0000256" key="1">
    <source>
        <dbReference type="SAM" id="MobiDB-lite"/>
    </source>
</evidence>
<feature type="region of interest" description="Disordered" evidence="1">
    <location>
        <begin position="1"/>
        <end position="30"/>
    </location>
</feature>
<evidence type="ECO:0000313" key="2">
    <source>
        <dbReference type="EMBL" id="ORX75590.1"/>
    </source>
</evidence>
<protein>
    <submittedName>
        <fullName evidence="2">Uncharacterized protein</fullName>
    </submittedName>
</protein>
<reference evidence="2 3" key="2">
    <citation type="submission" date="2016-08" db="EMBL/GenBank/DDBJ databases">
        <title>Pervasive Adenine N6-methylation of Active Genes in Fungi.</title>
        <authorList>
            <consortium name="DOE Joint Genome Institute"/>
            <person name="Mondo S.J."/>
            <person name="Dannebaum R.O."/>
            <person name="Kuo R.C."/>
            <person name="Labutti K."/>
            <person name="Haridas S."/>
            <person name="Kuo A."/>
            <person name="Salamov A."/>
            <person name="Ahrendt S.R."/>
            <person name="Lipzen A."/>
            <person name="Sullivan W."/>
            <person name="Andreopoulos W.B."/>
            <person name="Clum A."/>
            <person name="Lindquist E."/>
            <person name="Daum C."/>
            <person name="Ramamoorthy G.K."/>
            <person name="Gryganskyi A."/>
            <person name="Culley D."/>
            <person name="Magnuson J.K."/>
            <person name="James T.Y."/>
            <person name="O'Malley M.A."/>
            <person name="Stajich J.E."/>
            <person name="Spatafora J.W."/>
            <person name="Visel A."/>
            <person name="Grigoriev I.V."/>
        </authorList>
    </citation>
    <scope>NUCLEOTIDE SEQUENCE [LARGE SCALE GENOMIC DNA]</scope>
    <source>
        <strain evidence="2 3">S4</strain>
    </source>
</reference>
<feature type="compositionally biased region" description="Low complexity" evidence="1">
    <location>
        <begin position="1"/>
        <end position="14"/>
    </location>
</feature>
<gene>
    <name evidence="2" type="ORF">BCR32DRAFT_329737</name>
</gene>